<dbReference type="PANTHER" id="PTHR17204">
    <property type="entry name" value="PRE-MRNA PROCESSING PROTEIN PRP39-RELATED"/>
    <property type="match status" value="1"/>
</dbReference>
<dbReference type="GO" id="GO:0005634">
    <property type="term" value="C:nucleus"/>
    <property type="evidence" value="ECO:0007669"/>
    <property type="project" value="UniProtKB-SubCell"/>
</dbReference>
<evidence type="ECO:0000313" key="7">
    <source>
        <dbReference type="EMBL" id="KAG6480103.1"/>
    </source>
</evidence>
<dbReference type="InterPro" id="IPR011990">
    <property type="entry name" value="TPR-like_helical_dom_sf"/>
</dbReference>
<feature type="compositionally biased region" description="Polar residues" evidence="6">
    <location>
        <begin position="378"/>
        <end position="392"/>
    </location>
</feature>
<feature type="compositionally biased region" description="Basic and acidic residues" evidence="6">
    <location>
        <begin position="438"/>
        <end position="454"/>
    </location>
</feature>
<protein>
    <submittedName>
        <fullName evidence="7">Uncharacterized protein</fullName>
    </submittedName>
</protein>
<dbReference type="InterPro" id="IPR059164">
    <property type="entry name" value="HAT_PRP39_C"/>
</dbReference>
<evidence type="ECO:0000256" key="1">
    <source>
        <dbReference type="ARBA" id="ARBA00004123"/>
    </source>
</evidence>
<dbReference type="Proteomes" id="UP000734854">
    <property type="component" value="Unassembled WGS sequence"/>
</dbReference>
<reference evidence="7 8" key="1">
    <citation type="submission" date="2020-08" db="EMBL/GenBank/DDBJ databases">
        <title>Plant Genome Project.</title>
        <authorList>
            <person name="Zhang R.-G."/>
        </authorList>
    </citation>
    <scope>NUCLEOTIDE SEQUENCE [LARGE SCALE GENOMIC DNA]</scope>
    <source>
        <tissue evidence="7">Rhizome</tissue>
    </source>
</reference>
<keyword evidence="8" id="KW-1185">Reference proteome</keyword>
<keyword evidence="3" id="KW-0677">Repeat</keyword>
<feature type="region of interest" description="Disordered" evidence="6">
    <location>
        <begin position="375"/>
        <end position="454"/>
    </location>
</feature>
<dbReference type="Pfam" id="PF23241">
    <property type="entry name" value="HAT_PRP39_C"/>
    <property type="match status" value="1"/>
</dbReference>
<dbReference type="EMBL" id="JACMSC010000017">
    <property type="protein sequence ID" value="KAG6480103.1"/>
    <property type="molecule type" value="Genomic_DNA"/>
</dbReference>
<sequence length="506" mass="57808">MDPNHKIGEAKEEPTVDKRMYQRLVGRLIDLAHTRSDIAYANYIKFEESSGDPVRIQILYERAVSRFPVSSDLWLGYTSYLDQNLKVPTILRSVYSRATRNCTWVGELWVHYLLSLERMHATEKELSDCQVLVLLFVLSKNPRLRRRMRQRKKMRRWRVLFTSLLAGEKSQSLDAIRTILPPLLVDVAFLAVRKEGVVKPLVTKLSGRYLDLFLTRVDGLRRRMSLAEAKKDGLDYTIIRETLQRATEYLSPDCLSTDELLCLHSYWARLEVSLGKDIGAACGVWENLLKKRGTMLEVWQSYITMELELGQINEARSIYRRCYTKRFSGTGSEDICYSWLRFERENGTLEDYDTAQKKVAPRLKELKAFRAQQEAKSDNASLVKQDNPTAADTSRKRKIGKVSESKPPPEKRKKYSSEPSETSEKVPAKATDQINIAKETDEGSKMTRGNSDKKDVSAAFVVAKHGGKEFTGSVTFAVPRALAQRLDHTPKDAKPDQASEQPKSND</sequence>
<evidence type="ECO:0000256" key="2">
    <source>
        <dbReference type="ARBA" id="ARBA00022664"/>
    </source>
</evidence>
<keyword evidence="5" id="KW-0539">Nucleus</keyword>
<feature type="region of interest" description="Disordered" evidence="6">
    <location>
        <begin position="483"/>
        <end position="506"/>
    </location>
</feature>
<organism evidence="7 8">
    <name type="scientific">Zingiber officinale</name>
    <name type="common">Ginger</name>
    <name type="synonym">Amomum zingiber</name>
    <dbReference type="NCBI Taxonomy" id="94328"/>
    <lineage>
        <taxon>Eukaryota</taxon>
        <taxon>Viridiplantae</taxon>
        <taxon>Streptophyta</taxon>
        <taxon>Embryophyta</taxon>
        <taxon>Tracheophyta</taxon>
        <taxon>Spermatophyta</taxon>
        <taxon>Magnoliopsida</taxon>
        <taxon>Liliopsida</taxon>
        <taxon>Zingiberales</taxon>
        <taxon>Zingiberaceae</taxon>
        <taxon>Zingiber</taxon>
    </lineage>
</organism>
<dbReference type="SMART" id="SM00386">
    <property type="entry name" value="HAT"/>
    <property type="match status" value="5"/>
</dbReference>
<feature type="compositionally biased region" description="Basic and acidic residues" evidence="6">
    <location>
        <begin position="401"/>
        <end position="410"/>
    </location>
</feature>
<dbReference type="PANTHER" id="PTHR17204:SF25">
    <property type="entry name" value="RRM DOMAIN-CONTAINING PROTEIN"/>
    <property type="match status" value="1"/>
</dbReference>
<evidence type="ECO:0000256" key="5">
    <source>
        <dbReference type="ARBA" id="ARBA00023242"/>
    </source>
</evidence>
<dbReference type="InterPro" id="IPR003107">
    <property type="entry name" value="HAT"/>
</dbReference>
<evidence type="ECO:0000256" key="3">
    <source>
        <dbReference type="ARBA" id="ARBA00022737"/>
    </source>
</evidence>
<dbReference type="AlphaFoldDB" id="A0A8J5KK94"/>
<evidence type="ECO:0000256" key="6">
    <source>
        <dbReference type="SAM" id="MobiDB-lite"/>
    </source>
</evidence>
<comment type="caution">
    <text evidence="7">The sequence shown here is derived from an EMBL/GenBank/DDBJ whole genome shotgun (WGS) entry which is preliminary data.</text>
</comment>
<keyword evidence="4" id="KW-0508">mRNA splicing</keyword>
<comment type="subcellular location">
    <subcellularLocation>
        <location evidence="1">Nucleus</location>
    </subcellularLocation>
</comment>
<dbReference type="GO" id="GO:0006397">
    <property type="term" value="P:mRNA processing"/>
    <property type="evidence" value="ECO:0007669"/>
    <property type="project" value="UniProtKB-KW"/>
</dbReference>
<accession>A0A8J5KK94</accession>
<evidence type="ECO:0000256" key="4">
    <source>
        <dbReference type="ARBA" id="ARBA00023187"/>
    </source>
</evidence>
<dbReference type="Gene3D" id="1.25.40.10">
    <property type="entry name" value="Tetratricopeptide repeat domain"/>
    <property type="match status" value="1"/>
</dbReference>
<dbReference type="GO" id="GO:0008380">
    <property type="term" value="P:RNA splicing"/>
    <property type="evidence" value="ECO:0007669"/>
    <property type="project" value="UniProtKB-KW"/>
</dbReference>
<evidence type="ECO:0000313" key="8">
    <source>
        <dbReference type="Proteomes" id="UP000734854"/>
    </source>
</evidence>
<feature type="compositionally biased region" description="Basic and acidic residues" evidence="6">
    <location>
        <begin position="485"/>
        <end position="506"/>
    </location>
</feature>
<name>A0A8J5KK94_ZINOF</name>
<gene>
    <name evidence="7" type="ORF">ZIOFF_063581</name>
</gene>
<keyword evidence="2" id="KW-0507">mRNA processing</keyword>
<proteinExistence type="predicted"/>
<dbReference type="SUPFAM" id="SSF48452">
    <property type="entry name" value="TPR-like"/>
    <property type="match status" value="2"/>
</dbReference>